<proteinExistence type="predicted"/>
<keyword evidence="1" id="KW-1133">Transmembrane helix</keyword>
<dbReference type="EMBL" id="UOFR01000062">
    <property type="protein sequence ID" value="VAW98695.1"/>
    <property type="molecule type" value="Genomic_DNA"/>
</dbReference>
<feature type="transmembrane region" description="Helical" evidence="1">
    <location>
        <begin position="26"/>
        <end position="48"/>
    </location>
</feature>
<accession>A0A3B0ZYP1</accession>
<feature type="transmembrane region" description="Helical" evidence="1">
    <location>
        <begin position="135"/>
        <end position="159"/>
    </location>
</feature>
<evidence type="ECO:0000313" key="2">
    <source>
        <dbReference type="EMBL" id="VAW98695.1"/>
    </source>
</evidence>
<feature type="transmembrane region" description="Helical" evidence="1">
    <location>
        <begin position="60"/>
        <end position="80"/>
    </location>
</feature>
<reference evidence="2" key="1">
    <citation type="submission" date="2018-06" db="EMBL/GenBank/DDBJ databases">
        <authorList>
            <person name="Zhirakovskaya E."/>
        </authorList>
    </citation>
    <scope>NUCLEOTIDE SEQUENCE</scope>
</reference>
<evidence type="ECO:0000256" key="1">
    <source>
        <dbReference type="SAM" id="Phobius"/>
    </source>
</evidence>
<dbReference type="Pfam" id="PF04307">
    <property type="entry name" value="YdjM"/>
    <property type="match status" value="1"/>
</dbReference>
<sequence length="198" mass="23830">MFIAHLPAGFLLTRRFLKSERDNVHYVKFLLVGLIASIAPDFDLAYFYLIDNRQHPHHSYWTHIPIYWIGLYALLVYPLYRFFGRLAVKLLSLFLFCGLLHMTLDSIASGIKWLYPFNTDYHGIWRIPSVYDWWVANYLFHWTFILELLITATAAFTFFRDRRLINNIRYQFLVWMYRLRPGVKLLRSLSKINRQSIK</sequence>
<gene>
    <name evidence="2" type="ORF">MNBD_GAMMA21-2464</name>
</gene>
<protein>
    <recommendedName>
        <fullName evidence="3">Metal-dependent hydrolase</fullName>
    </recommendedName>
</protein>
<keyword evidence="1" id="KW-0472">Membrane</keyword>
<keyword evidence="1" id="KW-0812">Transmembrane</keyword>
<organism evidence="2">
    <name type="scientific">hydrothermal vent metagenome</name>
    <dbReference type="NCBI Taxonomy" id="652676"/>
    <lineage>
        <taxon>unclassified sequences</taxon>
        <taxon>metagenomes</taxon>
        <taxon>ecological metagenomes</taxon>
    </lineage>
</organism>
<evidence type="ECO:0008006" key="3">
    <source>
        <dbReference type="Google" id="ProtNLM"/>
    </source>
</evidence>
<dbReference type="InterPro" id="IPR007404">
    <property type="entry name" value="YdjM-like"/>
</dbReference>
<name>A0A3B0ZYP1_9ZZZZ</name>
<dbReference type="AlphaFoldDB" id="A0A3B0ZYP1"/>
<feature type="transmembrane region" description="Helical" evidence="1">
    <location>
        <begin position="92"/>
        <end position="115"/>
    </location>
</feature>